<protein>
    <recommendedName>
        <fullName evidence="16">Type III pantothenate kinase</fullName>
        <ecNumber evidence="7">2.7.1.33</ecNumber>
    </recommendedName>
</protein>
<dbReference type="InterPro" id="IPR043129">
    <property type="entry name" value="ATPase_NBD"/>
</dbReference>
<keyword evidence="14" id="KW-0173">Coenzyme A biosynthesis</keyword>
<evidence type="ECO:0000256" key="8">
    <source>
        <dbReference type="ARBA" id="ARBA00022490"/>
    </source>
</evidence>
<evidence type="ECO:0000256" key="16">
    <source>
        <dbReference type="ARBA" id="ARBA00040883"/>
    </source>
</evidence>
<comment type="subcellular location">
    <subcellularLocation>
        <location evidence="4">Cytoplasm</location>
    </subcellularLocation>
</comment>
<evidence type="ECO:0000256" key="9">
    <source>
        <dbReference type="ARBA" id="ARBA00022679"/>
    </source>
</evidence>
<comment type="pathway">
    <text evidence="5">Cofactor biosynthesis; coenzyme A biosynthesis; CoA from (R)-pantothenate: step 1/5.</text>
</comment>
<evidence type="ECO:0000256" key="10">
    <source>
        <dbReference type="ARBA" id="ARBA00022741"/>
    </source>
</evidence>
<evidence type="ECO:0000256" key="12">
    <source>
        <dbReference type="ARBA" id="ARBA00022840"/>
    </source>
</evidence>
<comment type="similarity">
    <text evidence="15">Belongs to the type III pantothenate kinase family.</text>
</comment>
<dbReference type="Pfam" id="PF03309">
    <property type="entry name" value="Pan_kinase"/>
    <property type="match status" value="1"/>
</dbReference>
<evidence type="ECO:0000313" key="18">
    <source>
        <dbReference type="Proteomes" id="UP000257559"/>
    </source>
</evidence>
<dbReference type="UniPathway" id="UPA00241">
    <property type="reaction ID" value="UER00352"/>
</dbReference>
<keyword evidence="10" id="KW-0547">Nucleotide-binding</keyword>
<dbReference type="EC" id="2.7.1.33" evidence="7"/>
<dbReference type="EMBL" id="LS991951">
    <property type="protein sequence ID" value="SYV97095.1"/>
    <property type="molecule type" value="Genomic_DNA"/>
</dbReference>
<proteinExistence type="inferred from homology"/>
<gene>
    <name evidence="17" type="primary">coaX</name>
    <name evidence="17" type="ORF">NCTC10132_00454</name>
</gene>
<evidence type="ECO:0000256" key="6">
    <source>
        <dbReference type="ARBA" id="ARBA00011738"/>
    </source>
</evidence>
<dbReference type="GO" id="GO:0005524">
    <property type="term" value="F:ATP binding"/>
    <property type="evidence" value="ECO:0007669"/>
    <property type="project" value="UniProtKB-KW"/>
</dbReference>
<evidence type="ECO:0000256" key="3">
    <source>
        <dbReference type="ARBA" id="ARBA00001972"/>
    </source>
</evidence>
<keyword evidence="13" id="KW-0630">Potassium</keyword>
<dbReference type="GO" id="GO:0005737">
    <property type="term" value="C:cytoplasm"/>
    <property type="evidence" value="ECO:0007669"/>
    <property type="project" value="UniProtKB-SubCell"/>
</dbReference>
<dbReference type="Gene3D" id="3.30.420.40">
    <property type="match status" value="2"/>
</dbReference>
<dbReference type="PANTHER" id="PTHR34265">
    <property type="entry name" value="TYPE III PANTOTHENATE KINASE"/>
    <property type="match status" value="1"/>
</dbReference>
<keyword evidence="9 17" id="KW-0808">Transferase</keyword>
<dbReference type="SUPFAM" id="SSF53067">
    <property type="entry name" value="Actin-like ATPase domain"/>
    <property type="match status" value="1"/>
</dbReference>
<dbReference type="AlphaFoldDB" id="A0A3B0PQU6"/>
<dbReference type="NCBIfam" id="TIGR00671">
    <property type="entry name" value="baf"/>
    <property type="match status" value="1"/>
</dbReference>
<comment type="cofactor">
    <cofactor evidence="3">
        <name>NH4(+)</name>
        <dbReference type="ChEBI" id="CHEBI:28938"/>
    </cofactor>
</comment>
<evidence type="ECO:0000256" key="13">
    <source>
        <dbReference type="ARBA" id="ARBA00022958"/>
    </source>
</evidence>
<evidence type="ECO:0000256" key="11">
    <source>
        <dbReference type="ARBA" id="ARBA00022777"/>
    </source>
</evidence>
<dbReference type="KEGG" id="medw:NCTC10132_00454"/>
<name>A0A3B0PQU6_9BACT</name>
<reference evidence="18" key="1">
    <citation type="submission" date="2018-06" db="EMBL/GenBank/DDBJ databases">
        <authorList>
            <consortium name="Pathogen Informatics"/>
        </authorList>
    </citation>
    <scope>NUCLEOTIDE SEQUENCE [LARGE SCALE GENOMIC DNA]</scope>
    <source>
        <strain evidence="18">NCTC10132</strain>
    </source>
</reference>
<accession>A0A3B0PQU6</accession>
<dbReference type="InterPro" id="IPR004619">
    <property type="entry name" value="Type_III_PanK"/>
</dbReference>
<keyword evidence="8" id="KW-0963">Cytoplasm</keyword>
<evidence type="ECO:0000256" key="7">
    <source>
        <dbReference type="ARBA" id="ARBA00012102"/>
    </source>
</evidence>
<evidence type="ECO:0000256" key="14">
    <source>
        <dbReference type="ARBA" id="ARBA00022993"/>
    </source>
</evidence>
<evidence type="ECO:0000313" key="17">
    <source>
        <dbReference type="EMBL" id="SYV97095.1"/>
    </source>
</evidence>
<evidence type="ECO:0000256" key="5">
    <source>
        <dbReference type="ARBA" id="ARBA00005225"/>
    </source>
</evidence>
<keyword evidence="11" id="KW-0418">Kinase</keyword>
<organism evidence="17 18">
    <name type="scientific">Mycoplasmopsis edwardii</name>
    <dbReference type="NCBI Taxonomy" id="53558"/>
    <lineage>
        <taxon>Bacteria</taxon>
        <taxon>Bacillati</taxon>
        <taxon>Mycoplasmatota</taxon>
        <taxon>Mycoplasmoidales</taxon>
        <taxon>Metamycoplasmataceae</taxon>
        <taxon>Mycoplasmopsis</taxon>
    </lineage>
</organism>
<dbReference type="GO" id="GO:0015937">
    <property type="term" value="P:coenzyme A biosynthetic process"/>
    <property type="evidence" value="ECO:0007669"/>
    <property type="project" value="UniProtKB-UniPathway"/>
</dbReference>
<evidence type="ECO:0000256" key="1">
    <source>
        <dbReference type="ARBA" id="ARBA00001206"/>
    </source>
</evidence>
<dbReference type="Proteomes" id="UP000257559">
    <property type="component" value="Chromosome"/>
</dbReference>
<evidence type="ECO:0000256" key="15">
    <source>
        <dbReference type="ARBA" id="ARBA00038036"/>
    </source>
</evidence>
<evidence type="ECO:0000256" key="4">
    <source>
        <dbReference type="ARBA" id="ARBA00004496"/>
    </source>
</evidence>
<dbReference type="PANTHER" id="PTHR34265:SF1">
    <property type="entry name" value="TYPE III PANTOTHENATE KINASE"/>
    <property type="match status" value="1"/>
</dbReference>
<dbReference type="GO" id="GO:0004594">
    <property type="term" value="F:pantothenate kinase activity"/>
    <property type="evidence" value="ECO:0007669"/>
    <property type="project" value="UniProtKB-EC"/>
</dbReference>
<keyword evidence="18" id="KW-1185">Reference proteome</keyword>
<evidence type="ECO:0000256" key="2">
    <source>
        <dbReference type="ARBA" id="ARBA00001958"/>
    </source>
</evidence>
<keyword evidence="12" id="KW-0067">ATP-binding</keyword>
<comment type="subunit">
    <text evidence="6">Homodimer.</text>
</comment>
<sequence>MNYDKSKVVQKVLKKHKVNLQNINHEMFKNEVYGHGEITLDEVGTDILLTSYYMAKNYYSGFVVSFGTATVITKIENKTLKGVIIAPGIKNSMESLFSNAFLLNQVELNYELSDILATNTKDAISSGIIKGNYFMIQGFLNALNHDNLPVLFTGGNLSFLKNEITVNIVEEMVIKSMILLYENLNK</sequence>
<comment type="cofactor">
    <cofactor evidence="2">
        <name>K(+)</name>
        <dbReference type="ChEBI" id="CHEBI:29103"/>
    </cofactor>
</comment>
<comment type="catalytic activity">
    <reaction evidence="1">
        <text>(R)-pantothenate + ATP = (R)-4'-phosphopantothenate + ADP + H(+)</text>
        <dbReference type="Rhea" id="RHEA:16373"/>
        <dbReference type="ChEBI" id="CHEBI:10986"/>
        <dbReference type="ChEBI" id="CHEBI:15378"/>
        <dbReference type="ChEBI" id="CHEBI:29032"/>
        <dbReference type="ChEBI" id="CHEBI:30616"/>
        <dbReference type="ChEBI" id="CHEBI:456216"/>
        <dbReference type="EC" id="2.7.1.33"/>
    </reaction>
</comment>